<dbReference type="Proteomes" id="UP001500427">
    <property type="component" value="Unassembled WGS sequence"/>
</dbReference>
<evidence type="ECO:0000259" key="2">
    <source>
        <dbReference type="Pfam" id="PF22552"/>
    </source>
</evidence>
<evidence type="ECO:0000313" key="4">
    <source>
        <dbReference type="Proteomes" id="UP001500427"/>
    </source>
</evidence>
<comment type="caution">
    <text evidence="3">The sequence shown here is derived from an EMBL/GenBank/DDBJ whole genome shotgun (WGS) entry which is preliminary data.</text>
</comment>
<sequence length="162" mass="17122">MTDPLEETWEAWTSRLGADLADLAADDWVTFSVRAPSPAPSPDAGSPAPRARRRFRGGRRDDGAARASGAPVPDVFVQVRRLESVLALECIGDTQFEGLTDLTPTQQSALEALGWARAGDDPEFDVALTDGDAAAALVAESLRTVLGASAPADVDVRRAPRP</sequence>
<name>A0ABP9J553_9MICO</name>
<feature type="domain" description="TY-Chap N-terminal" evidence="2">
    <location>
        <begin position="8"/>
        <end position="153"/>
    </location>
</feature>
<protein>
    <recommendedName>
        <fullName evidence="2">TY-Chap N-terminal domain-containing protein</fullName>
    </recommendedName>
</protein>
<evidence type="ECO:0000313" key="3">
    <source>
        <dbReference type="EMBL" id="GAA5019318.1"/>
    </source>
</evidence>
<proteinExistence type="predicted"/>
<dbReference type="Pfam" id="PF22552">
    <property type="entry name" value="TY-Chap3"/>
    <property type="match status" value="1"/>
</dbReference>
<feature type="region of interest" description="Disordered" evidence="1">
    <location>
        <begin position="33"/>
        <end position="69"/>
    </location>
</feature>
<evidence type="ECO:0000256" key="1">
    <source>
        <dbReference type="SAM" id="MobiDB-lite"/>
    </source>
</evidence>
<dbReference type="EMBL" id="BAABIW010000006">
    <property type="protein sequence ID" value="GAA5019318.1"/>
    <property type="molecule type" value="Genomic_DNA"/>
</dbReference>
<dbReference type="RefSeq" id="WP_345506031.1">
    <property type="nucleotide sequence ID" value="NZ_BAABIW010000006.1"/>
</dbReference>
<accession>A0ABP9J553</accession>
<keyword evidence="4" id="KW-1185">Reference proteome</keyword>
<gene>
    <name evidence="3" type="ORF">GCM10023258_06860</name>
</gene>
<reference evidence="4" key="1">
    <citation type="journal article" date="2019" name="Int. J. Syst. Evol. Microbiol.">
        <title>The Global Catalogue of Microorganisms (GCM) 10K type strain sequencing project: providing services to taxonomists for standard genome sequencing and annotation.</title>
        <authorList>
            <consortium name="The Broad Institute Genomics Platform"/>
            <consortium name="The Broad Institute Genome Sequencing Center for Infectious Disease"/>
            <person name="Wu L."/>
            <person name="Ma J."/>
        </authorList>
    </citation>
    <scope>NUCLEOTIDE SEQUENCE [LARGE SCALE GENOMIC DNA]</scope>
    <source>
        <strain evidence="4">JCM 17687</strain>
    </source>
</reference>
<dbReference type="InterPro" id="IPR054344">
    <property type="entry name" value="TY-Chap_N"/>
</dbReference>
<organism evidence="3 4">
    <name type="scientific">Terrabacter aeriphilus</name>
    <dbReference type="NCBI Taxonomy" id="515662"/>
    <lineage>
        <taxon>Bacteria</taxon>
        <taxon>Bacillati</taxon>
        <taxon>Actinomycetota</taxon>
        <taxon>Actinomycetes</taxon>
        <taxon>Micrococcales</taxon>
        <taxon>Intrasporangiaceae</taxon>
        <taxon>Terrabacter</taxon>
    </lineage>
</organism>